<dbReference type="GO" id="GO:0004252">
    <property type="term" value="F:serine-type endopeptidase activity"/>
    <property type="evidence" value="ECO:0007669"/>
    <property type="project" value="InterPro"/>
</dbReference>
<feature type="domain" description="Peptidase S1" evidence="4">
    <location>
        <begin position="408"/>
        <end position="659"/>
    </location>
</feature>
<feature type="disulfide bond" evidence="2">
    <location>
        <begin position="108"/>
        <end position="120"/>
    </location>
</feature>
<dbReference type="PRINTS" id="PR00261">
    <property type="entry name" value="LDLRECEPTOR"/>
</dbReference>
<organism evidence="6">
    <name type="scientific">Drosophila virilis</name>
    <name type="common">Fruit fly</name>
    <dbReference type="NCBI Taxonomy" id="7244"/>
    <lineage>
        <taxon>Eukaryota</taxon>
        <taxon>Metazoa</taxon>
        <taxon>Ecdysozoa</taxon>
        <taxon>Arthropoda</taxon>
        <taxon>Hexapoda</taxon>
        <taxon>Insecta</taxon>
        <taxon>Pterygota</taxon>
        <taxon>Neoptera</taxon>
        <taxon>Endopterygota</taxon>
        <taxon>Diptera</taxon>
        <taxon>Brachycera</taxon>
        <taxon>Muscomorpha</taxon>
        <taxon>Ephydroidea</taxon>
        <taxon>Drosophilidae</taxon>
        <taxon>Drosophila</taxon>
    </lineage>
</organism>
<dbReference type="PROSITE" id="PS00134">
    <property type="entry name" value="TRYPSIN_HIS"/>
    <property type="match status" value="1"/>
</dbReference>
<name>Q6VPU8_DROVI</name>
<dbReference type="PANTHER" id="PTHR24252">
    <property type="entry name" value="ACROSIN-RELATED"/>
    <property type="match status" value="1"/>
</dbReference>
<dbReference type="InterPro" id="IPR009003">
    <property type="entry name" value="Peptidase_S1_PA"/>
</dbReference>
<dbReference type="AlphaFoldDB" id="Q6VPU8"/>
<dbReference type="InterPro" id="IPR036055">
    <property type="entry name" value="LDL_receptor-like_sf"/>
</dbReference>
<dbReference type="SMART" id="SM00192">
    <property type="entry name" value="LDLa"/>
    <property type="match status" value="4"/>
</dbReference>
<reference evidence="6" key="1">
    <citation type="journal article" date="2003" name="Curr. Biol.">
        <title>Evolution of the homeobox complex in the Diptera.</title>
        <authorList>
            <person name="Lewis E.B."/>
            <person name="Pfeiffer B.D."/>
            <person name="Mathog D.R."/>
            <person name="Celniker S.E."/>
        </authorList>
    </citation>
    <scope>NUCLEOTIDE SEQUENCE</scope>
</reference>
<protein>
    <submittedName>
        <fullName evidence="6">CG31217</fullName>
    </submittedName>
</protein>
<dbReference type="InterPro" id="IPR000436">
    <property type="entry name" value="Sushi_SCR_CCP_dom"/>
</dbReference>
<dbReference type="InterPro" id="IPR018114">
    <property type="entry name" value="TRYPSIN_HIS"/>
</dbReference>
<feature type="domain" description="Sushi" evidence="5">
    <location>
        <begin position="338"/>
        <end position="395"/>
    </location>
</feature>
<dbReference type="GO" id="GO:0006508">
    <property type="term" value="P:proteolysis"/>
    <property type="evidence" value="ECO:0007669"/>
    <property type="project" value="InterPro"/>
</dbReference>
<evidence type="ECO:0000259" key="5">
    <source>
        <dbReference type="PROSITE" id="PS50923"/>
    </source>
</evidence>
<dbReference type="Pfam" id="PF00057">
    <property type="entry name" value="Ldl_recept_a"/>
    <property type="match status" value="4"/>
</dbReference>
<dbReference type="Pfam" id="PF00089">
    <property type="entry name" value="Trypsin"/>
    <property type="match status" value="1"/>
</dbReference>
<dbReference type="PROSITE" id="PS50240">
    <property type="entry name" value="TRYPSIN_DOM"/>
    <property type="match status" value="1"/>
</dbReference>
<dbReference type="SUPFAM" id="SSF57535">
    <property type="entry name" value="Complement control module/SCR domain"/>
    <property type="match status" value="1"/>
</dbReference>
<evidence type="ECO:0000256" key="1">
    <source>
        <dbReference type="ARBA" id="ARBA00023157"/>
    </source>
</evidence>
<evidence type="ECO:0000256" key="3">
    <source>
        <dbReference type="PROSITE-ProRule" id="PRU00302"/>
    </source>
</evidence>
<dbReference type="SMART" id="SM00032">
    <property type="entry name" value="CCP"/>
    <property type="match status" value="2"/>
</dbReference>
<dbReference type="Pfam" id="PF00084">
    <property type="entry name" value="Sushi"/>
    <property type="match status" value="2"/>
</dbReference>
<dbReference type="InterPro" id="IPR002172">
    <property type="entry name" value="LDrepeatLR_classA_rpt"/>
</dbReference>
<keyword evidence="1 3" id="KW-1015">Disulfide bond</keyword>
<feature type="disulfide bond" evidence="2">
    <location>
        <begin position="72"/>
        <end position="90"/>
    </location>
</feature>
<sequence>MEGACWQRHLGLNMRSTGQADRKLPATNVPHCQFGCRLTEGARLCALITLYLPIASIHRAVYGACGPTKFECDNGSCISKFDACDGVKNCPDGSDETGQTCVSHRKHCSKPYFQCSYGACVIGTAPCNGKNECADGSDETVLRCGTDDDILEFDKLQQGNCQSNEFKCPSGICIDKSKYLCDGQDDCGDGSGYDEAVKFCGHIECPGYAFKCASGGCISNQLTCNGKNDCFDGSDEAPLLCNTTGKPSEQPLVKPTNQMGCPLPVGDEQPILKDHRGTYLTPPIVRATVYFSCNPGYVLEGAESSHCANGKWSLPIVPRCVSSSGHSKNLFNGYSTRATCIYNGQQVNCGQRYHPPGTEVKFVCATGFQTLRTTLPDIKCLPSGHWSRERERCDQECGEIATPIKQFSAFGYSVNNTVVPWHVGLYVLHNERDYNFVCGGTLLTPDLVITAAHCVFSQVSEQTYSLATFRVVAAKLYRGYNDVTSEDRKRDVKSIKVAPRYKGREDNFLNDLALIVLEEPYQLSNVIRPVCVHFFDYALKESVNNEVRGQFAGWNFKDKRELQFVPAESKINAVCGTSLRDIGADKFCMYTQGKSLACHGDSGGGFTAQRETQSFSRVTNRHYLYGVISSAPNAGQCAQSLTLLTNIQYFEDMINDAIRESIEFGS</sequence>
<comment type="caution">
    <text evidence="3">Lacks conserved residue(s) required for the propagation of feature annotation.</text>
</comment>
<feature type="domain" description="Sushi" evidence="5">
    <location>
        <begin position="259"/>
        <end position="322"/>
    </location>
</feature>
<dbReference type="OrthoDB" id="2019384at2759"/>
<dbReference type="SMART" id="SM00020">
    <property type="entry name" value="Tryp_SPc"/>
    <property type="match status" value="1"/>
</dbReference>
<dbReference type="CDD" id="cd00112">
    <property type="entry name" value="LDLa"/>
    <property type="match status" value="4"/>
</dbReference>
<evidence type="ECO:0000259" key="4">
    <source>
        <dbReference type="PROSITE" id="PS50240"/>
    </source>
</evidence>
<feature type="disulfide bond" evidence="2">
    <location>
        <begin position="205"/>
        <end position="217"/>
    </location>
</feature>
<keyword evidence="3" id="KW-0768">Sushi</keyword>
<dbReference type="PROSITE" id="PS01209">
    <property type="entry name" value="LDLRA_1"/>
    <property type="match status" value="1"/>
</dbReference>
<feature type="disulfide bond" evidence="2">
    <location>
        <begin position="161"/>
        <end position="173"/>
    </location>
</feature>
<feature type="disulfide bond" evidence="2">
    <location>
        <begin position="65"/>
        <end position="77"/>
    </location>
</feature>
<dbReference type="InterPro" id="IPR035976">
    <property type="entry name" value="Sushi/SCR/CCP_sf"/>
</dbReference>
<dbReference type="SUPFAM" id="SSF50494">
    <property type="entry name" value="Trypsin-like serine proteases"/>
    <property type="match status" value="1"/>
</dbReference>
<dbReference type="PROSITE" id="PS50923">
    <property type="entry name" value="SUSHI"/>
    <property type="match status" value="2"/>
</dbReference>
<feature type="disulfide bond" evidence="3">
    <location>
        <begin position="293"/>
        <end position="320"/>
    </location>
</feature>
<evidence type="ECO:0000256" key="2">
    <source>
        <dbReference type="PROSITE-ProRule" id="PRU00124"/>
    </source>
</evidence>
<evidence type="ECO:0000313" key="6">
    <source>
        <dbReference type="EMBL" id="AAQ67268.1"/>
    </source>
</evidence>
<dbReference type="PROSITE" id="PS50068">
    <property type="entry name" value="LDLRA_2"/>
    <property type="match status" value="4"/>
</dbReference>
<dbReference type="InterPro" id="IPR043504">
    <property type="entry name" value="Peptidase_S1_PA_chymotrypsin"/>
</dbReference>
<dbReference type="Gene3D" id="4.10.400.10">
    <property type="entry name" value="Low-density Lipoprotein Receptor"/>
    <property type="match status" value="4"/>
</dbReference>
<feature type="disulfide bond" evidence="2">
    <location>
        <begin position="115"/>
        <end position="133"/>
    </location>
</feature>
<accession>Q6VPU8</accession>
<dbReference type="InterPro" id="IPR001254">
    <property type="entry name" value="Trypsin_dom"/>
</dbReference>
<dbReference type="MEROPS" id="S01.508"/>
<feature type="disulfide bond" evidence="2">
    <location>
        <begin position="212"/>
        <end position="230"/>
    </location>
</feature>
<dbReference type="Gene3D" id="2.10.70.10">
    <property type="entry name" value="Complement Module, domain 1"/>
    <property type="match status" value="2"/>
</dbReference>
<dbReference type="Gene3D" id="2.40.10.10">
    <property type="entry name" value="Trypsin-like serine proteases"/>
    <property type="match status" value="1"/>
</dbReference>
<dbReference type="EMBL" id="AY333070">
    <property type="protein sequence ID" value="AAQ67268.1"/>
    <property type="molecule type" value="Genomic_DNA"/>
</dbReference>
<dbReference type="InterPro" id="IPR023415">
    <property type="entry name" value="LDLR_class-A_CS"/>
</dbReference>
<dbReference type="CDD" id="cd00033">
    <property type="entry name" value="CCP"/>
    <property type="match status" value="2"/>
</dbReference>
<dbReference type="SUPFAM" id="SSF57424">
    <property type="entry name" value="LDL receptor-like module"/>
    <property type="match status" value="4"/>
</dbReference>
<proteinExistence type="predicted"/>
<dbReference type="PANTHER" id="PTHR24252:SF7">
    <property type="entry name" value="HYALIN"/>
    <property type="match status" value="1"/>
</dbReference>